<dbReference type="RefSeq" id="WP_172632387.1">
    <property type="nucleotide sequence ID" value="NZ_BIXY01000095.1"/>
</dbReference>
<keyword evidence="5" id="KW-0418">Kinase</keyword>
<dbReference type="PANTHER" id="PTHR43047:SF72">
    <property type="entry name" value="OSMOSENSING HISTIDINE PROTEIN KINASE SLN1"/>
    <property type="match status" value="1"/>
</dbReference>
<evidence type="ECO:0000256" key="7">
    <source>
        <dbReference type="SAM" id="Phobius"/>
    </source>
</evidence>
<dbReference type="InterPro" id="IPR003661">
    <property type="entry name" value="HisK_dim/P_dom"/>
</dbReference>
<evidence type="ECO:0000256" key="3">
    <source>
        <dbReference type="ARBA" id="ARBA00022553"/>
    </source>
</evidence>
<dbReference type="GO" id="GO:0000155">
    <property type="term" value="F:phosphorelay sensor kinase activity"/>
    <property type="evidence" value="ECO:0007669"/>
    <property type="project" value="InterPro"/>
</dbReference>
<keyword evidence="10" id="KW-1185">Reference proteome</keyword>
<gene>
    <name evidence="9" type="ORF">KDI_46950</name>
</gene>
<dbReference type="Gene3D" id="1.10.287.130">
    <property type="match status" value="1"/>
</dbReference>
<feature type="transmembrane region" description="Helical" evidence="7">
    <location>
        <begin position="94"/>
        <end position="116"/>
    </location>
</feature>
<dbReference type="SMART" id="SM00388">
    <property type="entry name" value="HisKA"/>
    <property type="match status" value="1"/>
</dbReference>
<dbReference type="InterPro" id="IPR003594">
    <property type="entry name" value="HATPase_dom"/>
</dbReference>
<keyword evidence="7" id="KW-1133">Transmembrane helix</keyword>
<dbReference type="InterPro" id="IPR036890">
    <property type="entry name" value="HATPase_C_sf"/>
</dbReference>
<comment type="catalytic activity">
    <reaction evidence="1">
        <text>ATP + protein L-histidine = ADP + protein N-phospho-L-histidine.</text>
        <dbReference type="EC" id="2.7.13.3"/>
    </reaction>
</comment>
<feature type="transmembrane region" description="Helical" evidence="7">
    <location>
        <begin position="63"/>
        <end position="82"/>
    </location>
</feature>
<keyword evidence="3" id="KW-0597">Phosphoprotein</keyword>
<organism evidence="9 10">
    <name type="scientific">Dictyobacter arantiisoli</name>
    <dbReference type="NCBI Taxonomy" id="2014874"/>
    <lineage>
        <taxon>Bacteria</taxon>
        <taxon>Bacillati</taxon>
        <taxon>Chloroflexota</taxon>
        <taxon>Ktedonobacteria</taxon>
        <taxon>Ktedonobacterales</taxon>
        <taxon>Dictyobacteraceae</taxon>
        <taxon>Dictyobacter</taxon>
    </lineage>
</organism>
<keyword evidence="4" id="KW-0808">Transferase</keyword>
<dbReference type="Pfam" id="PF02518">
    <property type="entry name" value="HATPase_c"/>
    <property type="match status" value="1"/>
</dbReference>
<evidence type="ECO:0000256" key="4">
    <source>
        <dbReference type="ARBA" id="ARBA00022679"/>
    </source>
</evidence>
<keyword evidence="7" id="KW-0812">Transmembrane</keyword>
<keyword evidence="6" id="KW-0902">Two-component regulatory system</keyword>
<dbReference type="Pfam" id="PF00512">
    <property type="entry name" value="HisKA"/>
    <property type="match status" value="1"/>
</dbReference>
<dbReference type="Proteomes" id="UP000322530">
    <property type="component" value="Unassembled WGS sequence"/>
</dbReference>
<dbReference type="FunFam" id="3.30.565.10:FF:000006">
    <property type="entry name" value="Sensor histidine kinase WalK"/>
    <property type="match status" value="1"/>
</dbReference>
<dbReference type="PANTHER" id="PTHR43047">
    <property type="entry name" value="TWO-COMPONENT HISTIDINE PROTEIN KINASE"/>
    <property type="match status" value="1"/>
</dbReference>
<evidence type="ECO:0000313" key="9">
    <source>
        <dbReference type="EMBL" id="GCF11131.1"/>
    </source>
</evidence>
<dbReference type="EC" id="2.7.13.3" evidence="2"/>
<evidence type="ECO:0000256" key="6">
    <source>
        <dbReference type="ARBA" id="ARBA00023012"/>
    </source>
</evidence>
<dbReference type="SUPFAM" id="SSF47384">
    <property type="entry name" value="Homodimeric domain of signal transducing histidine kinase"/>
    <property type="match status" value="1"/>
</dbReference>
<evidence type="ECO:0000256" key="2">
    <source>
        <dbReference type="ARBA" id="ARBA00012438"/>
    </source>
</evidence>
<proteinExistence type="predicted"/>
<evidence type="ECO:0000313" key="10">
    <source>
        <dbReference type="Proteomes" id="UP000322530"/>
    </source>
</evidence>
<dbReference type="PROSITE" id="PS50109">
    <property type="entry name" value="HIS_KIN"/>
    <property type="match status" value="1"/>
</dbReference>
<name>A0A5A5THR5_9CHLR</name>
<evidence type="ECO:0000256" key="5">
    <source>
        <dbReference type="ARBA" id="ARBA00022777"/>
    </source>
</evidence>
<dbReference type="GO" id="GO:0009927">
    <property type="term" value="F:histidine phosphotransfer kinase activity"/>
    <property type="evidence" value="ECO:0007669"/>
    <property type="project" value="TreeGrafter"/>
</dbReference>
<dbReference type="AlphaFoldDB" id="A0A5A5THR5"/>
<sequence length="383" mass="42513">MITLSFWLRQASLRVRISVFLCLTLLTFALIAICLFVFSDPVAITLCALPVALASWMFPSRVSFSWAAGLLVLAAGLLSLKLHTIFWPDKTAQGFALGILVILLELCCFHFLAFFVDTTAKAQVRSHPVSLQLTRATEQQQLEAMRDQFLMSISHELRTPLTEVKGYVNLLLEYGDKIDSSTRTTFLQSASYGCDEFELIIANMLDTARLGTSPRPLRNQTLPLETTILEICENIHFPEHTLQLDLQPDLIFCADRQQFRQILRNLLSNASKYSPSSSIIRVSASEWEDESGQPLVRICVQDTGAGIPPDAVALLFQKFSRLPRDVQGSTGGTGLGLFICKQFVEGMGGRIWVESEGSAGQGSCFYFTLPRSVDPPHAQEAEI</sequence>
<keyword evidence="7" id="KW-0472">Membrane</keyword>
<dbReference type="InterPro" id="IPR005467">
    <property type="entry name" value="His_kinase_dom"/>
</dbReference>
<dbReference type="EMBL" id="BIXY01000095">
    <property type="protein sequence ID" value="GCF11131.1"/>
    <property type="molecule type" value="Genomic_DNA"/>
</dbReference>
<dbReference type="SUPFAM" id="SSF55874">
    <property type="entry name" value="ATPase domain of HSP90 chaperone/DNA topoisomerase II/histidine kinase"/>
    <property type="match status" value="1"/>
</dbReference>
<feature type="domain" description="Histidine kinase" evidence="8">
    <location>
        <begin position="152"/>
        <end position="373"/>
    </location>
</feature>
<evidence type="ECO:0000259" key="8">
    <source>
        <dbReference type="PROSITE" id="PS50109"/>
    </source>
</evidence>
<dbReference type="CDD" id="cd00082">
    <property type="entry name" value="HisKA"/>
    <property type="match status" value="1"/>
</dbReference>
<dbReference type="GO" id="GO:0005886">
    <property type="term" value="C:plasma membrane"/>
    <property type="evidence" value="ECO:0007669"/>
    <property type="project" value="TreeGrafter"/>
</dbReference>
<comment type="caution">
    <text evidence="9">The sequence shown here is derived from an EMBL/GenBank/DDBJ whole genome shotgun (WGS) entry which is preliminary data.</text>
</comment>
<dbReference type="PRINTS" id="PR00344">
    <property type="entry name" value="BCTRLSENSOR"/>
</dbReference>
<dbReference type="InterPro" id="IPR004358">
    <property type="entry name" value="Sig_transdc_His_kin-like_C"/>
</dbReference>
<dbReference type="SMART" id="SM00387">
    <property type="entry name" value="HATPase_c"/>
    <property type="match status" value="1"/>
</dbReference>
<evidence type="ECO:0000256" key="1">
    <source>
        <dbReference type="ARBA" id="ARBA00000085"/>
    </source>
</evidence>
<dbReference type="InterPro" id="IPR036097">
    <property type="entry name" value="HisK_dim/P_sf"/>
</dbReference>
<protein>
    <recommendedName>
        <fullName evidence="2">histidine kinase</fullName>
        <ecNumber evidence="2">2.7.13.3</ecNumber>
    </recommendedName>
</protein>
<reference evidence="9 10" key="1">
    <citation type="submission" date="2019-01" db="EMBL/GenBank/DDBJ databases">
        <title>Draft genome sequence of Dictyobacter sp. Uno17.</title>
        <authorList>
            <person name="Wang C.M."/>
            <person name="Zheng Y."/>
            <person name="Sakai Y."/>
            <person name="Abe K."/>
            <person name="Yokota A."/>
            <person name="Yabe S."/>
        </authorList>
    </citation>
    <scope>NUCLEOTIDE SEQUENCE [LARGE SCALE GENOMIC DNA]</scope>
    <source>
        <strain evidence="9 10">Uno17</strain>
    </source>
</reference>
<accession>A0A5A5THR5</accession>
<dbReference type="Gene3D" id="3.30.565.10">
    <property type="entry name" value="Histidine kinase-like ATPase, C-terminal domain"/>
    <property type="match status" value="1"/>
</dbReference>